<dbReference type="AlphaFoldDB" id="I7IW33"/>
<comment type="subcellular location">
    <subcellularLocation>
        <location evidence="1">Cell membrane</location>
        <topology evidence="1">Multi-pass membrane protein</topology>
    </subcellularLocation>
</comment>
<feature type="domain" description="Threonine/serine exporter-like N-terminal" evidence="8">
    <location>
        <begin position="16"/>
        <end position="255"/>
    </location>
</feature>
<evidence type="ECO:0000256" key="7">
    <source>
        <dbReference type="SAM" id="Phobius"/>
    </source>
</evidence>
<name>I7IW33_9LACO</name>
<reference evidence="9 10" key="1">
    <citation type="submission" date="2012-06" db="EMBL/GenBank/DDBJ databases">
        <title>Draft Genome Sequence of Lactobacillus hominis Strain CRBIP 24.179T, isolated from human intestine.</title>
        <authorList>
            <person name="Cousin S."/>
            <person name="Ma L."/>
            <person name="Bizet C."/>
            <person name="Loux V."/>
            <person name="Bouchier C."/>
            <person name="Clermont D."/>
            <person name="Creno S."/>
        </authorList>
    </citation>
    <scope>NUCLEOTIDE SEQUENCE [LARGE SCALE GENOMIC DNA]</scope>
    <source>
        <strain evidence="10">CRBIP 24.179T</strain>
    </source>
</reference>
<keyword evidence="3 7" id="KW-0812">Transmembrane</keyword>
<keyword evidence="2" id="KW-1003">Cell membrane</keyword>
<dbReference type="PANTHER" id="PTHR34390:SF2">
    <property type="entry name" value="SUCCINATE TRANSPORTER SUBUNIT YJJP-RELATED"/>
    <property type="match status" value="1"/>
</dbReference>
<sequence>MDQKDLEPQYVAEVLDTCLKAGRLMIQGGSEMYRVEDTMRRIASNAGIEGARCFTTPTGIFMSLGPHSYTQVTQIKDRNINLELVDRVNNLSREFAAKKITLKQLQTKLQDLSNSTPNFPIWLQIFGATILSCTLMVLFMNDYDWIDFPAAAVVGGVGYGVYLAIKKYTNIRFLAELVTAIFMGFLTIGLCKIFPKLLVDNILIGSLMTLVPGVAITNALRDLFGGDILSGIVRATEALLTAIALGGGIGIAIKLLWGIL</sequence>
<evidence type="ECO:0000256" key="2">
    <source>
        <dbReference type="ARBA" id="ARBA00022475"/>
    </source>
</evidence>
<comment type="caution">
    <text evidence="9">The sequence shown here is derived from an EMBL/GenBank/DDBJ whole genome shotgun (WGS) entry which is preliminary data.</text>
</comment>
<evidence type="ECO:0000256" key="3">
    <source>
        <dbReference type="ARBA" id="ARBA00022692"/>
    </source>
</evidence>
<evidence type="ECO:0000313" key="10">
    <source>
        <dbReference type="Proteomes" id="UP000009320"/>
    </source>
</evidence>
<dbReference type="RefSeq" id="WP_008471593.1">
    <property type="nucleotide sequence ID" value="NZ_AYZP01000004.1"/>
</dbReference>
<protein>
    <recommendedName>
        <fullName evidence="8">Threonine/serine exporter-like N-terminal domain-containing protein</fullName>
    </recommendedName>
</protein>
<comment type="similarity">
    <text evidence="6">Belongs to the ThrE exporter (TC 2.A.79) family.</text>
</comment>
<feature type="transmembrane region" description="Helical" evidence="7">
    <location>
        <begin position="121"/>
        <end position="140"/>
    </location>
</feature>
<dbReference type="PATRIC" id="fig|1423758.3.peg.1534"/>
<dbReference type="STRING" id="1423758.FC41_GL001512"/>
<dbReference type="InterPro" id="IPR050539">
    <property type="entry name" value="ThrE_Dicarb/AminoAcid_Exp"/>
</dbReference>
<evidence type="ECO:0000256" key="6">
    <source>
        <dbReference type="ARBA" id="ARBA00034125"/>
    </source>
</evidence>
<dbReference type="PANTHER" id="PTHR34390">
    <property type="entry name" value="UPF0442 PROTEIN YJJB-RELATED"/>
    <property type="match status" value="1"/>
</dbReference>
<dbReference type="GO" id="GO:0005886">
    <property type="term" value="C:plasma membrane"/>
    <property type="evidence" value="ECO:0007669"/>
    <property type="project" value="UniProtKB-SubCell"/>
</dbReference>
<feature type="transmembrane region" description="Helical" evidence="7">
    <location>
        <begin position="201"/>
        <end position="220"/>
    </location>
</feature>
<accession>I7IW33</accession>
<organism evidence="9 10">
    <name type="scientific">Lactobacillus hominis DSM 23910 = CRBIP 24.179</name>
    <dbReference type="NCBI Taxonomy" id="1423758"/>
    <lineage>
        <taxon>Bacteria</taxon>
        <taxon>Bacillati</taxon>
        <taxon>Bacillota</taxon>
        <taxon>Bacilli</taxon>
        <taxon>Lactobacillales</taxon>
        <taxon>Lactobacillaceae</taxon>
        <taxon>Lactobacillus</taxon>
    </lineage>
</organism>
<dbReference type="eggNOG" id="COG2966">
    <property type="taxonomic scope" value="Bacteria"/>
</dbReference>
<keyword evidence="10" id="KW-1185">Reference proteome</keyword>
<evidence type="ECO:0000256" key="4">
    <source>
        <dbReference type="ARBA" id="ARBA00022989"/>
    </source>
</evidence>
<feature type="transmembrane region" description="Helical" evidence="7">
    <location>
        <begin position="232"/>
        <end position="257"/>
    </location>
</feature>
<keyword evidence="5 7" id="KW-0472">Membrane</keyword>
<dbReference type="Pfam" id="PF06738">
    <property type="entry name" value="ThrE"/>
    <property type="match status" value="1"/>
</dbReference>
<dbReference type="GO" id="GO:0015744">
    <property type="term" value="P:succinate transport"/>
    <property type="evidence" value="ECO:0007669"/>
    <property type="project" value="TreeGrafter"/>
</dbReference>
<proteinExistence type="inferred from homology"/>
<evidence type="ECO:0000259" key="8">
    <source>
        <dbReference type="Pfam" id="PF06738"/>
    </source>
</evidence>
<feature type="transmembrane region" description="Helical" evidence="7">
    <location>
        <begin position="146"/>
        <end position="165"/>
    </location>
</feature>
<evidence type="ECO:0000313" key="9">
    <source>
        <dbReference type="EMBL" id="CCI82493.1"/>
    </source>
</evidence>
<dbReference type="InterPro" id="IPR010619">
    <property type="entry name" value="ThrE-like_N"/>
</dbReference>
<evidence type="ECO:0000256" key="5">
    <source>
        <dbReference type="ARBA" id="ARBA00023136"/>
    </source>
</evidence>
<dbReference type="OrthoDB" id="9813917at2"/>
<keyword evidence="4 7" id="KW-1133">Transmembrane helix</keyword>
<dbReference type="EMBL" id="CAKE01000025">
    <property type="protein sequence ID" value="CCI82493.1"/>
    <property type="molecule type" value="Genomic_DNA"/>
</dbReference>
<evidence type="ECO:0000256" key="1">
    <source>
        <dbReference type="ARBA" id="ARBA00004651"/>
    </source>
</evidence>
<dbReference type="GeneID" id="82847700"/>
<dbReference type="GO" id="GO:0022857">
    <property type="term" value="F:transmembrane transporter activity"/>
    <property type="evidence" value="ECO:0007669"/>
    <property type="project" value="InterPro"/>
</dbReference>
<gene>
    <name evidence="9" type="ORF">BN55_05185</name>
</gene>
<dbReference type="Proteomes" id="UP000009320">
    <property type="component" value="Unassembled WGS sequence"/>
</dbReference>
<feature type="transmembrane region" description="Helical" evidence="7">
    <location>
        <begin position="177"/>
        <end position="195"/>
    </location>
</feature>